<evidence type="ECO:0000313" key="2">
    <source>
        <dbReference type="EMBL" id="GMF27037.1"/>
    </source>
</evidence>
<evidence type="ECO:0000313" key="3">
    <source>
        <dbReference type="Proteomes" id="UP001165121"/>
    </source>
</evidence>
<protein>
    <submittedName>
        <fullName evidence="2">Unnamed protein product</fullName>
    </submittedName>
</protein>
<dbReference type="EMBL" id="BSXT01000424">
    <property type="protein sequence ID" value="GMF27037.1"/>
    <property type="molecule type" value="Genomic_DNA"/>
</dbReference>
<reference evidence="2" key="1">
    <citation type="submission" date="2023-04" db="EMBL/GenBank/DDBJ databases">
        <title>Phytophthora fragariaefolia NBRC 109709.</title>
        <authorList>
            <person name="Ichikawa N."/>
            <person name="Sato H."/>
            <person name="Tonouchi N."/>
        </authorList>
    </citation>
    <scope>NUCLEOTIDE SEQUENCE</scope>
    <source>
        <strain evidence="2">NBRC 109709</strain>
    </source>
</reference>
<evidence type="ECO:0000256" key="1">
    <source>
        <dbReference type="SAM" id="MobiDB-lite"/>
    </source>
</evidence>
<feature type="region of interest" description="Disordered" evidence="1">
    <location>
        <begin position="123"/>
        <end position="191"/>
    </location>
</feature>
<sequence>MIGRATFLTPAPRFSRIPAAGRRYAYVDCGYYAAGCRVADVASTCRFLQYGVSMESNIHKDPKRVVGYLADAPRPAVFRSAVKDSLARPVGKQLKKDVSQFLRWLRPQMEVFVKCETHILAARPNTNQQPQQSQQQHSKGKNFRRSGGKHGRTSGEDTHRSTATSQGANSDKAPTPSTERPGIPPRAGGARPGRSCFTCCDLTHSVFQCPQIKDFLEAKALFNSKTGKNTRPDRSVSAAGLGASCSRDSKRILPCRVMDAVDTLIEPDSGGEVCLMAPRLVKKLQDKGVWLP</sequence>
<feature type="compositionally biased region" description="Basic residues" evidence="1">
    <location>
        <begin position="138"/>
        <end position="152"/>
    </location>
</feature>
<comment type="caution">
    <text evidence="2">The sequence shown here is derived from an EMBL/GenBank/DDBJ whole genome shotgun (WGS) entry which is preliminary data.</text>
</comment>
<gene>
    <name evidence="2" type="ORF">Pfra01_000527100</name>
</gene>
<accession>A0A9W6U629</accession>
<name>A0A9W6U629_9STRA</name>
<organism evidence="2 3">
    <name type="scientific">Phytophthora fragariaefolia</name>
    <dbReference type="NCBI Taxonomy" id="1490495"/>
    <lineage>
        <taxon>Eukaryota</taxon>
        <taxon>Sar</taxon>
        <taxon>Stramenopiles</taxon>
        <taxon>Oomycota</taxon>
        <taxon>Peronosporomycetes</taxon>
        <taxon>Peronosporales</taxon>
        <taxon>Peronosporaceae</taxon>
        <taxon>Phytophthora</taxon>
    </lineage>
</organism>
<keyword evidence="3" id="KW-1185">Reference proteome</keyword>
<dbReference type="AlphaFoldDB" id="A0A9W6U629"/>
<dbReference type="Proteomes" id="UP001165121">
    <property type="component" value="Unassembled WGS sequence"/>
</dbReference>
<proteinExistence type="predicted"/>